<gene>
    <name evidence="2" type="ORF">GCM10009830_07280</name>
</gene>
<dbReference type="RefSeq" id="WP_344481833.1">
    <property type="nucleotide sequence ID" value="NZ_BAAAQF010000004.1"/>
</dbReference>
<dbReference type="EMBL" id="BAAAQF010000004">
    <property type="protein sequence ID" value="GAA1664264.1"/>
    <property type="molecule type" value="Genomic_DNA"/>
</dbReference>
<evidence type="ECO:0000313" key="2">
    <source>
        <dbReference type="EMBL" id="GAA1664264.1"/>
    </source>
</evidence>
<dbReference type="Pfam" id="PF00583">
    <property type="entry name" value="Acetyltransf_1"/>
    <property type="match status" value="1"/>
</dbReference>
<organism evidence="2 3">
    <name type="scientific">Glycomyces endophyticus</name>
    <dbReference type="NCBI Taxonomy" id="480996"/>
    <lineage>
        <taxon>Bacteria</taxon>
        <taxon>Bacillati</taxon>
        <taxon>Actinomycetota</taxon>
        <taxon>Actinomycetes</taxon>
        <taxon>Glycomycetales</taxon>
        <taxon>Glycomycetaceae</taxon>
        <taxon>Glycomyces</taxon>
    </lineage>
</organism>
<feature type="domain" description="N-acetyltransferase" evidence="1">
    <location>
        <begin position="4"/>
        <end position="187"/>
    </location>
</feature>
<dbReference type="Gene3D" id="3.40.630.30">
    <property type="match status" value="1"/>
</dbReference>
<dbReference type="SUPFAM" id="SSF55729">
    <property type="entry name" value="Acyl-CoA N-acyltransferases (Nat)"/>
    <property type="match status" value="2"/>
</dbReference>
<evidence type="ECO:0000259" key="1">
    <source>
        <dbReference type="PROSITE" id="PS51186"/>
    </source>
</evidence>
<name>A0ABP4RYB5_9ACTN</name>
<dbReference type="InterPro" id="IPR000182">
    <property type="entry name" value="GNAT_dom"/>
</dbReference>
<dbReference type="PROSITE" id="PS51186">
    <property type="entry name" value="GNAT"/>
    <property type="match status" value="1"/>
</dbReference>
<dbReference type="CDD" id="cd04301">
    <property type="entry name" value="NAT_SF"/>
    <property type="match status" value="1"/>
</dbReference>
<comment type="caution">
    <text evidence="2">The sequence shown here is derived from an EMBL/GenBank/DDBJ whole genome shotgun (WGS) entry which is preliminary data.</text>
</comment>
<sequence>MKIIEFHASDADLIDRAYGILTAAHRADTPENPTYTERFFRTLFTHVMPGRERHWFAAVADDGTAVGYVRVNFFTEENRELGFYELGVHPDHRGTGADELLREHAERVCAEHGRTSVITAVPIHWEGGPARDEAPARALEARGYTRALTTVNRRSPVDPLGADEEERRHAEALAKAGDAYEVRQWIGPVPDDLVDTMCRMESMIMAEVPMGEIEAEPEIMDAEKLRGKEAVYAAEGRTWLNSVAVERATGEVRAWTEIALDDGDDVNGLQGITIVDPAHRGHRLGLLLKLANLRMLRGHSPSTQWIWTDNADVNAPMIAINELMGYTTVDANAEYQLKRRA</sequence>
<dbReference type="InterPro" id="IPR016181">
    <property type="entry name" value="Acyl_CoA_acyltransferase"/>
</dbReference>
<evidence type="ECO:0000313" key="3">
    <source>
        <dbReference type="Proteomes" id="UP001499851"/>
    </source>
</evidence>
<protein>
    <recommendedName>
        <fullName evidence="1">N-acetyltransferase domain-containing protein</fullName>
    </recommendedName>
</protein>
<dbReference type="Proteomes" id="UP001499851">
    <property type="component" value="Unassembled WGS sequence"/>
</dbReference>
<reference evidence="3" key="1">
    <citation type="journal article" date="2019" name="Int. J. Syst. Evol. Microbiol.">
        <title>The Global Catalogue of Microorganisms (GCM) 10K type strain sequencing project: providing services to taxonomists for standard genome sequencing and annotation.</title>
        <authorList>
            <consortium name="The Broad Institute Genomics Platform"/>
            <consortium name="The Broad Institute Genome Sequencing Center for Infectious Disease"/>
            <person name="Wu L."/>
            <person name="Ma J."/>
        </authorList>
    </citation>
    <scope>NUCLEOTIDE SEQUENCE [LARGE SCALE GENOMIC DNA]</scope>
    <source>
        <strain evidence="3">JCM 16001</strain>
    </source>
</reference>
<keyword evidence="3" id="KW-1185">Reference proteome</keyword>
<proteinExistence type="predicted"/>
<accession>A0ABP4RYB5</accession>